<evidence type="ECO:0000313" key="3">
    <source>
        <dbReference type="Proteomes" id="UP000325081"/>
    </source>
</evidence>
<evidence type="ECO:0000313" key="2">
    <source>
        <dbReference type="EMBL" id="GER24694.1"/>
    </source>
</evidence>
<comment type="caution">
    <text evidence="2">The sequence shown here is derived from an EMBL/GenBank/DDBJ whole genome shotgun (WGS) entry which is preliminary data.</text>
</comment>
<accession>A0A5A7NW29</accession>
<gene>
    <name evidence="2" type="ORF">STAS_00237</name>
</gene>
<protein>
    <submittedName>
        <fullName evidence="2">Cytochrome P450</fullName>
    </submittedName>
</protein>
<organism evidence="2 3">
    <name type="scientific">Striga asiatica</name>
    <name type="common">Asiatic witchweed</name>
    <name type="synonym">Buchnera asiatica</name>
    <dbReference type="NCBI Taxonomy" id="4170"/>
    <lineage>
        <taxon>Eukaryota</taxon>
        <taxon>Viridiplantae</taxon>
        <taxon>Streptophyta</taxon>
        <taxon>Embryophyta</taxon>
        <taxon>Tracheophyta</taxon>
        <taxon>Spermatophyta</taxon>
        <taxon>Magnoliopsida</taxon>
        <taxon>eudicotyledons</taxon>
        <taxon>Gunneridae</taxon>
        <taxon>Pentapetalae</taxon>
        <taxon>asterids</taxon>
        <taxon>lamiids</taxon>
        <taxon>Lamiales</taxon>
        <taxon>Orobanchaceae</taxon>
        <taxon>Buchnereae</taxon>
        <taxon>Striga</taxon>
    </lineage>
</organism>
<dbReference type="Proteomes" id="UP000325081">
    <property type="component" value="Unassembled WGS sequence"/>
</dbReference>
<proteinExistence type="predicted"/>
<sequence>MLSAPQRPARHSNWFIRRRRKHHETGRRHIIAAGIITKLAASAIAVLDFRVPANSLFEASFKPWSSSPSSWSSKSQGLGDEDADERRTETYYCSRRWCSRVGIGVGQGEDELLHSGRRRD</sequence>
<name>A0A5A7NW29_STRAF</name>
<feature type="region of interest" description="Disordered" evidence="1">
    <location>
        <begin position="61"/>
        <end position="84"/>
    </location>
</feature>
<feature type="compositionally biased region" description="Low complexity" evidence="1">
    <location>
        <begin position="62"/>
        <end position="75"/>
    </location>
</feature>
<dbReference type="AlphaFoldDB" id="A0A5A7NW29"/>
<dbReference type="EMBL" id="BKCP01000001">
    <property type="protein sequence ID" value="GER24694.1"/>
    <property type="molecule type" value="Genomic_DNA"/>
</dbReference>
<evidence type="ECO:0000256" key="1">
    <source>
        <dbReference type="SAM" id="MobiDB-lite"/>
    </source>
</evidence>
<reference evidence="3" key="1">
    <citation type="journal article" date="2019" name="Curr. Biol.">
        <title>Genome Sequence of Striga asiatica Provides Insight into the Evolution of Plant Parasitism.</title>
        <authorList>
            <person name="Yoshida S."/>
            <person name="Kim S."/>
            <person name="Wafula E.K."/>
            <person name="Tanskanen J."/>
            <person name="Kim Y.M."/>
            <person name="Honaas L."/>
            <person name="Yang Z."/>
            <person name="Spallek T."/>
            <person name="Conn C.E."/>
            <person name="Ichihashi Y."/>
            <person name="Cheong K."/>
            <person name="Cui S."/>
            <person name="Der J.P."/>
            <person name="Gundlach H."/>
            <person name="Jiao Y."/>
            <person name="Hori C."/>
            <person name="Ishida J.K."/>
            <person name="Kasahara H."/>
            <person name="Kiba T."/>
            <person name="Kim M.S."/>
            <person name="Koo N."/>
            <person name="Laohavisit A."/>
            <person name="Lee Y.H."/>
            <person name="Lumba S."/>
            <person name="McCourt P."/>
            <person name="Mortimer J.C."/>
            <person name="Mutuku J.M."/>
            <person name="Nomura T."/>
            <person name="Sasaki-Sekimoto Y."/>
            <person name="Seto Y."/>
            <person name="Wang Y."/>
            <person name="Wakatake T."/>
            <person name="Sakakibara H."/>
            <person name="Demura T."/>
            <person name="Yamaguchi S."/>
            <person name="Yoneyama K."/>
            <person name="Manabe R.I."/>
            <person name="Nelson D.C."/>
            <person name="Schulman A.H."/>
            <person name="Timko M.P."/>
            <person name="dePamphilis C.W."/>
            <person name="Choi D."/>
            <person name="Shirasu K."/>
        </authorList>
    </citation>
    <scope>NUCLEOTIDE SEQUENCE [LARGE SCALE GENOMIC DNA]</scope>
    <source>
        <strain evidence="3">cv. UVA1</strain>
    </source>
</reference>
<keyword evidence="3" id="KW-1185">Reference proteome</keyword>